<evidence type="ECO:0000313" key="3">
    <source>
        <dbReference type="Proteomes" id="UP000314294"/>
    </source>
</evidence>
<keyword evidence="3" id="KW-1185">Reference proteome</keyword>
<dbReference type="Proteomes" id="UP000314294">
    <property type="component" value="Unassembled WGS sequence"/>
</dbReference>
<name>A0A4Z2IH30_9TELE</name>
<comment type="caution">
    <text evidence="2">The sequence shown here is derived from an EMBL/GenBank/DDBJ whole genome shotgun (WGS) entry which is preliminary data.</text>
</comment>
<feature type="region of interest" description="Disordered" evidence="1">
    <location>
        <begin position="144"/>
        <end position="177"/>
    </location>
</feature>
<organism evidence="2 3">
    <name type="scientific">Liparis tanakae</name>
    <name type="common">Tanaka's snailfish</name>
    <dbReference type="NCBI Taxonomy" id="230148"/>
    <lineage>
        <taxon>Eukaryota</taxon>
        <taxon>Metazoa</taxon>
        <taxon>Chordata</taxon>
        <taxon>Craniata</taxon>
        <taxon>Vertebrata</taxon>
        <taxon>Euteleostomi</taxon>
        <taxon>Actinopterygii</taxon>
        <taxon>Neopterygii</taxon>
        <taxon>Teleostei</taxon>
        <taxon>Neoteleostei</taxon>
        <taxon>Acanthomorphata</taxon>
        <taxon>Eupercaria</taxon>
        <taxon>Perciformes</taxon>
        <taxon>Cottioidei</taxon>
        <taxon>Cottales</taxon>
        <taxon>Liparidae</taxon>
        <taxon>Liparis</taxon>
    </lineage>
</organism>
<gene>
    <name evidence="2" type="ORF">EYF80_013338</name>
</gene>
<evidence type="ECO:0000256" key="1">
    <source>
        <dbReference type="SAM" id="MobiDB-lite"/>
    </source>
</evidence>
<dbReference type="EMBL" id="SRLO01000093">
    <property type="protein sequence ID" value="TNN76473.1"/>
    <property type="molecule type" value="Genomic_DNA"/>
</dbReference>
<reference evidence="2 3" key="1">
    <citation type="submission" date="2019-03" db="EMBL/GenBank/DDBJ databases">
        <title>First draft genome of Liparis tanakae, snailfish: a comprehensive survey of snailfish specific genes.</title>
        <authorList>
            <person name="Kim W."/>
            <person name="Song I."/>
            <person name="Jeong J.-H."/>
            <person name="Kim D."/>
            <person name="Kim S."/>
            <person name="Ryu S."/>
            <person name="Song J.Y."/>
            <person name="Lee S.K."/>
        </authorList>
    </citation>
    <scope>NUCLEOTIDE SEQUENCE [LARGE SCALE GENOMIC DNA]</scope>
    <source>
        <tissue evidence="2">Muscle</tissue>
    </source>
</reference>
<sequence>MPGTRTGAMASTARRDSNISSRRISVRACQAEIHKQEPKAGSIEEDTPSGTAILVTGMHKILGKNTICLKHKAAMTFPCVSVICAGPRGPPVHIDRTAKGSRAHLNPIPALVVLPEPSECSAYAGGAPLARQVHYREWKTLMERTAPPPRCPRGRKGEAEGAAGPRKSREPRKSRAVSVDCLFSTSCH</sequence>
<accession>A0A4Z2IH30</accession>
<protein>
    <submittedName>
        <fullName evidence="2">Uncharacterized protein</fullName>
    </submittedName>
</protein>
<feature type="region of interest" description="Disordered" evidence="1">
    <location>
        <begin position="1"/>
        <end position="21"/>
    </location>
</feature>
<proteinExistence type="predicted"/>
<dbReference type="AlphaFoldDB" id="A0A4Z2IH30"/>
<evidence type="ECO:0000313" key="2">
    <source>
        <dbReference type="EMBL" id="TNN76473.1"/>
    </source>
</evidence>